<dbReference type="PROSITE" id="PS01348">
    <property type="entry name" value="MRAY_2"/>
    <property type="match status" value="1"/>
</dbReference>
<feature type="transmembrane region" description="Helical" evidence="9">
    <location>
        <begin position="381"/>
        <end position="400"/>
    </location>
</feature>
<evidence type="ECO:0000256" key="8">
    <source>
        <dbReference type="SAM" id="MobiDB-lite"/>
    </source>
</evidence>
<evidence type="ECO:0000256" key="6">
    <source>
        <dbReference type="ARBA" id="ARBA00023136"/>
    </source>
</evidence>
<keyword evidence="3 10" id="KW-0808">Transferase</keyword>
<evidence type="ECO:0000313" key="11">
    <source>
        <dbReference type="Proteomes" id="UP000290365"/>
    </source>
</evidence>
<organism evidence="10 11">
    <name type="scientific">Ktedonosporobacter rubrisoli</name>
    <dbReference type="NCBI Taxonomy" id="2509675"/>
    <lineage>
        <taxon>Bacteria</taxon>
        <taxon>Bacillati</taxon>
        <taxon>Chloroflexota</taxon>
        <taxon>Ktedonobacteria</taxon>
        <taxon>Ktedonobacterales</taxon>
        <taxon>Ktedonosporobacteraceae</taxon>
        <taxon>Ktedonosporobacter</taxon>
    </lineage>
</organism>
<keyword evidence="4 9" id="KW-0812">Transmembrane</keyword>
<keyword evidence="11" id="KW-1185">Reference proteome</keyword>
<dbReference type="OrthoDB" id="9805475at2"/>
<keyword evidence="5 9" id="KW-1133">Transmembrane helix</keyword>
<accession>A0A4P6JTZ4</accession>
<dbReference type="PANTHER" id="PTHR22926">
    <property type="entry name" value="PHOSPHO-N-ACETYLMURAMOYL-PENTAPEPTIDE-TRANSFERASE"/>
    <property type="match status" value="1"/>
</dbReference>
<evidence type="ECO:0000256" key="7">
    <source>
        <dbReference type="PIRSR" id="PIRSR600715-1"/>
    </source>
</evidence>
<dbReference type="GO" id="GO:0071555">
    <property type="term" value="P:cell wall organization"/>
    <property type="evidence" value="ECO:0007669"/>
    <property type="project" value="TreeGrafter"/>
</dbReference>
<dbReference type="GO" id="GO:0005886">
    <property type="term" value="C:plasma membrane"/>
    <property type="evidence" value="ECO:0007669"/>
    <property type="project" value="UniProtKB-SubCell"/>
</dbReference>
<gene>
    <name evidence="10" type="ORF">EPA93_25070</name>
</gene>
<sequence>MVLAYNFQPQLLADFSTSLFQIFSNDLILLLVGGVCAFLLAYLSTFGVIAVCRKVGWLDEPGNDGERIREHKEAVPRLGGVAMFLAFVVASLLFYATDKSIPSAEVTRYWLLLVAATLIVVVHVYDDVKGVKPWPKLLAQTLAVLIILGPGTCSDGSGLDGKLHFCGVFLYGFSNPFGVNIHHLGLPWYREPILTLFIHRPEISLLAIPAILFTWFWIVGMMNTVNLIDGVDGLATGVVGITGLFITIISWTLGQHSIAILSAIFTGAVLGFLPHNWNPARIFMGDSGSQFLGVGLAVLAIIGGAKIALALMVLGIPILDVAIVMLNRVRRGQSPLHYDNTHLHYRLKATGLSAKQICYLFYGLTIVFGVMGLQMPRLYKLIGIGLVGLTMAGIIIWIDYRQRQRGVPMEPGGPTPAPVGGETEPAADEQQATAPEQSKRETTTSNEATLPSPDQSAVLSRGRLPH</sequence>
<feature type="transmembrane region" description="Helical" evidence="9">
    <location>
        <begin position="203"/>
        <end position="222"/>
    </location>
</feature>
<evidence type="ECO:0000256" key="3">
    <source>
        <dbReference type="ARBA" id="ARBA00022679"/>
    </source>
</evidence>
<name>A0A4P6JTZ4_KTERU</name>
<feature type="binding site" evidence="7">
    <location>
        <position position="286"/>
    </location>
    <ligand>
        <name>Mg(2+)</name>
        <dbReference type="ChEBI" id="CHEBI:18420"/>
    </ligand>
</feature>
<reference evidence="10 11" key="1">
    <citation type="submission" date="2019-01" db="EMBL/GenBank/DDBJ databases">
        <title>Ktedonosporobacter rubrisoli SCAWS-G2.</title>
        <authorList>
            <person name="Huang Y."/>
            <person name="Yan B."/>
        </authorList>
    </citation>
    <scope>NUCLEOTIDE SEQUENCE [LARGE SCALE GENOMIC DNA]</scope>
    <source>
        <strain evidence="10 11">SCAWS-G2</strain>
    </source>
</reference>
<feature type="region of interest" description="Disordered" evidence="8">
    <location>
        <begin position="407"/>
        <end position="466"/>
    </location>
</feature>
<feature type="transmembrane region" description="Helical" evidence="9">
    <location>
        <begin position="74"/>
        <end position="96"/>
    </location>
</feature>
<protein>
    <submittedName>
        <fullName evidence="10">Undecaprenyl/decaprenyl-phosphate alpha-N-acetylglucosaminyl 1-phosphate transferase</fullName>
    </submittedName>
</protein>
<dbReference type="CDD" id="cd06853">
    <property type="entry name" value="GT_WecA_like"/>
    <property type="match status" value="1"/>
</dbReference>
<dbReference type="InterPro" id="IPR018480">
    <property type="entry name" value="PNAcMuramoyl-5peptid_Trfase_CS"/>
</dbReference>
<keyword evidence="6 9" id="KW-0472">Membrane</keyword>
<dbReference type="GO" id="GO:0046872">
    <property type="term" value="F:metal ion binding"/>
    <property type="evidence" value="ECO:0007669"/>
    <property type="project" value="UniProtKB-KW"/>
</dbReference>
<dbReference type="KEGG" id="kbs:EPA93_25070"/>
<evidence type="ECO:0000256" key="4">
    <source>
        <dbReference type="ARBA" id="ARBA00022692"/>
    </source>
</evidence>
<dbReference type="RefSeq" id="WP_129890132.1">
    <property type="nucleotide sequence ID" value="NZ_CP035758.1"/>
</dbReference>
<evidence type="ECO:0000313" key="10">
    <source>
        <dbReference type="EMBL" id="QBD79079.1"/>
    </source>
</evidence>
<dbReference type="GO" id="GO:0016780">
    <property type="term" value="F:phosphotransferase activity, for other substituted phosphate groups"/>
    <property type="evidence" value="ECO:0007669"/>
    <property type="project" value="InterPro"/>
</dbReference>
<feature type="compositionally biased region" description="Polar residues" evidence="8">
    <location>
        <begin position="443"/>
        <end position="458"/>
    </location>
</feature>
<keyword evidence="7" id="KW-0479">Metal-binding</keyword>
<comment type="cofactor">
    <cofactor evidence="7">
        <name>Mg(2+)</name>
        <dbReference type="ChEBI" id="CHEBI:18420"/>
    </cofactor>
</comment>
<feature type="binding site" evidence="7">
    <location>
        <position position="226"/>
    </location>
    <ligand>
        <name>Mg(2+)</name>
        <dbReference type="ChEBI" id="CHEBI:18420"/>
    </ligand>
</feature>
<dbReference type="EMBL" id="CP035758">
    <property type="protein sequence ID" value="QBD79079.1"/>
    <property type="molecule type" value="Genomic_DNA"/>
</dbReference>
<dbReference type="Proteomes" id="UP000290365">
    <property type="component" value="Chromosome"/>
</dbReference>
<feature type="transmembrane region" description="Helical" evidence="9">
    <location>
        <begin position="258"/>
        <end position="277"/>
    </location>
</feature>
<feature type="transmembrane region" description="Helical" evidence="9">
    <location>
        <begin position="108"/>
        <end position="125"/>
    </location>
</feature>
<feature type="transmembrane region" description="Helical" evidence="9">
    <location>
        <begin position="357"/>
        <end position="375"/>
    </location>
</feature>
<feature type="transmembrane region" description="Helical" evidence="9">
    <location>
        <begin position="297"/>
        <end position="326"/>
    </location>
</feature>
<evidence type="ECO:0000256" key="9">
    <source>
        <dbReference type="SAM" id="Phobius"/>
    </source>
</evidence>
<evidence type="ECO:0000256" key="2">
    <source>
        <dbReference type="ARBA" id="ARBA00022475"/>
    </source>
</evidence>
<keyword evidence="7" id="KW-0460">Magnesium</keyword>
<evidence type="ECO:0000256" key="1">
    <source>
        <dbReference type="ARBA" id="ARBA00004651"/>
    </source>
</evidence>
<keyword evidence="2" id="KW-1003">Cell membrane</keyword>
<feature type="transmembrane region" description="Helical" evidence="9">
    <location>
        <begin position="27"/>
        <end position="53"/>
    </location>
</feature>
<dbReference type="GO" id="GO:0044038">
    <property type="term" value="P:cell wall macromolecule biosynthetic process"/>
    <property type="evidence" value="ECO:0007669"/>
    <property type="project" value="TreeGrafter"/>
</dbReference>
<evidence type="ECO:0000256" key="5">
    <source>
        <dbReference type="ARBA" id="ARBA00022989"/>
    </source>
</evidence>
<proteinExistence type="predicted"/>
<feature type="transmembrane region" description="Helical" evidence="9">
    <location>
        <begin position="234"/>
        <end position="251"/>
    </location>
</feature>
<dbReference type="PANTHER" id="PTHR22926:SF3">
    <property type="entry name" value="UNDECAPRENYL-PHOSPHATE ALPHA-N-ACETYLGLUCOSAMINYL 1-PHOSPHATE TRANSFERASE"/>
    <property type="match status" value="1"/>
</dbReference>
<dbReference type="Pfam" id="PF00953">
    <property type="entry name" value="Glycos_transf_4"/>
    <property type="match status" value="1"/>
</dbReference>
<dbReference type="InterPro" id="IPR000715">
    <property type="entry name" value="Glycosyl_transferase_4"/>
</dbReference>
<comment type="subcellular location">
    <subcellularLocation>
        <location evidence="1">Cell membrane</location>
        <topology evidence="1">Multi-pass membrane protein</topology>
    </subcellularLocation>
</comment>
<dbReference type="AlphaFoldDB" id="A0A4P6JTZ4"/>